<name>A0AAN7J5W4_QUERU</name>
<protein>
    <submittedName>
        <fullName evidence="1">Uncharacterized protein</fullName>
    </submittedName>
</protein>
<evidence type="ECO:0000313" key="2">
    <source>
        <dbReference type="Proteomes" id="UP001324115"/>
    </source>
</evidence>
<accession>A0AAN7J5W4</accession>
<dbReference type="AlphaFoldDB" id="A0AAN7J5W4"/>
<sequence>MADVEYTDSGFVTFPYSNRDFPGIQSEPVQLPVKKFTDFGLPDLNISIRPPPPWTLASELSEQKRIEFISHAQSMLDHYNKIKDTNFEFVRLVKVQTYLYIGDDHYIQFEAKPSGAADHTLKTFEAAIYEQFYPTPEVFPLTCGIVVPKR</sequence>
<dbReference type="SUPFAM" id="SSF54403">
    <property type="entry name" value="Cystatin/monellin"/>
    <property type="match status" value="1"/>
</dbReference>
<gene>
    <name evidence="1" type="ORF">RGQ29_009272</name>
</gene>
<evidence type="ECO:0000313" key="1">
    <source>
        <dbReference type="EMBL" id="KAK4599141.1"/>
    </source>
</evidence>
<dbReference type="InterPro" id="IPR046350">
    <property type="entry name" value="Cystatin_sf"/>
</dbReference>
<keyword evidence="2" id="KW-1185">Reference proteome</keyword>
<comment type="caution">
    <text evidence="1">The sequence shown here is derived from an EMBL/GenBank/DDBJ whole genome shotgun (WGS) entry which is preliminary data.</text>
</comment>
<dbReference type="Proteomes" id="UP001324115">
    <property type="component" value="Unassembled WGS sequence"/>
</dbReference>
<proteinExistence type="predicted"/>
<dbReference type="EMBL" id="JAXUIC010000002">
    <property type="protein sequence ID" value="KAK4599141.1"/>
    <property type="molecule type" value="Genomic_DNA"/>
</dbReference>
<reference evidence="1 2" key="1">
    <citation type="journal article" date="2023" name="G3 (Bethesda)">
        <title>A haplotype-resolved chromosome-scale genome for Quercus rubra L. provides insights into the genetics of adaptive traits for red oak species.</title>
        <authorList>
            <person name="Kapoor B."/>
            <person name="Jenkins J."/>
            <person name="Schmutz J."/>
            <person name="Zhebentyayeva T."/>
            <person name="Kuelheim C."/>
            <person name="Coggeshall M."/>
            <person name="Heim C."/>
            <person name="Lasky J.R."/>
            <person name="Leites L."/>
            <person name="Islam-Faridi N."/>
            <person name="Romero-Severson J."/>
            <person name="DeLeo V.L."/>
            <person name="Lucas S.M."/>
            <person name="Lazic D."/>
            <person name="Gailing O."/>
            <person name="Carlson J."/>
            <person name="Staton M."/>
        </authorList>
    </citation>
    <scope>NUCLEOTIDE SEQUENCE [LARGE SCALE GENOMIC DNA]</scope>
    <source>
        <strain evidence="1">Pseudo-F2</strain>
    </source>
</reference>
<dbReference type="Gene3D" id="3.10.450.10">
    <property type="match status" value="1"/>
</dbReference>
<organism evidence="1 2">
    <name type="scientific">Quercus rubra</name>
    <name type="common">Northern red oak</name>
    <name type="synonym">Quercus borealis</name>
    <dbReference type="NCBI Taxonomy" id="3512"/>
    <lineage>
        <taxon>Eukaryota</taxon>
        <taxon>Viridiplantae</taxon>
        <taxon>Streptophyta</taxon>
        <taxon>Embryophyta</taxon>
        <taxon>Tracheophyta</taxon>
        <taxon>Spermatophyta</taxon>
        <taxon>Magnoliopsida</taxon>
        <taxon>eudicotyledons</taxon>
        <taxon>Gunneridae</taxon>
        <taxon>Pentapetalae</taxon>
        <taxon>rosids</taxon>
        <taxon>fabids</taxon>
        <taxon>Fagales</taxon>
        <taxon>Fagaceae</taxon>
        <taxon>Quercus</taxon>
    </lineage>
</organism>